<dbReference type="Proteomes" id="UP000651050">
    <property type="component" value="Unassembled WGS sequence"/>
</dbReference>
<organism evidence="3 4">
    <name type="scientific">Caenimonas aquaedulcis</name>
    <dbReference type="NCBI Taxonomy" id="2793270"/>
    <lineage>
        <taxon>Bacteria</taxon>
        <taxon>Pseudomonadati</taxon>
        <taxon>Pseudomonadota</taxon>
        <taxon>Betaproteobacteria</taxon>
        <taxon>Burkholderiales</taxon>
        <taxon>Comamonadaceae</taxon>
        <taxon>Caenimonas</taxon>
    </lineage>
</organism>
<dbReference type="SUPFAM" id="SSF48452">
    <property type="entry name" value="TPR-like"/>
    <property type="match status" value="1"/>
</dbReference>
<accession>A0A931H379</accession>
<reference evidence="3" key="1">
    <citation type="submission" date="2020-11" db="EMBL/GenBank/DDBJ databases">
        <title>Bacterial whole genome sequence for Caenimonas sp. DR4.4.</title>
        <authorList>
            <person name="Le V."/>
            <person name="Ko S.-R."/>
            <person name="Ahn C.-Y."/>
            <person name="Oh H.-M."/>
        </authorList>
    </citation>
    <scope>NUCLEOTIDE SEQUENCE</scope>
    <source>
        <strain evidence="3">DR4.4</strain>
    </source>
</reference>
<dbReference type="PROSITE" id="PS51257">
    <property type="entry name" value="PROKAR_LIPOPROTEIN"/>
    <property type="match status" value="1"/>
</dbReference>
<proteinExistence type="predicted"/>
<feature type="domain" description="Peptidase C39-like" evidence="2">
    <location>
        <begin position="54"/>
        <end position="162"/>
    </location>
</feature>
<dbReference type="InterPro" id="IPR039564">
    <property type="entry name" value="Peptidase_C39-like"/>
</dbReference>
<feature type="chain" id="PRO_5037104766" evidence="1">
    <location>
        <begin position="24"/>
        <end position="330"/>
    </location>
</feature>
<dbReference type="InterPro" id="IPR039563">
    <property type="entry name" value="Peptidase_C39_single_dom"/>
</dbReference>
<dbReference type="Pfam" id="PF13529">
    <property type="entry name" value="Peptidase_C39_2"/>
    <property type="match status" value="1"/>
</dbReference>
<comment type="caution">
    <text evidence="3">The sequence shown here is derived from an EMBL/GenBank/DDBJ whole genome shotgun (WGS) entry which is preliminary data.</text>
</comment>
<protein>
    <submittedName>
        <fullName evidence="3">PA2778 family cysteine peptidase</fullName>
    </submittedName>
</protein>
<name>A0A931H379_9BURK</name>
<dbReference type="NCBIfam" id="NF033920">
    <property type="entry name" value="C39_PA2778_fam"/>
    <property type="match status" value="1"/>
</dbReference>
<keyword evidence="1" id="KW-0732">Signal</keyword>
<evidence type="ECO:0000256" key="1">
    <source>
        <dbReference type="SAM" id="SignalP"/>
    </source>
</evidence>
<evidence type="ECO:0000313" key="4">
    <source>
        <dbReference type="Proteomes" id="UP000651050"/>
    </source>
</evidence>
<sequence>MPQTRARHAAGFFIRFFCAAALAALAGCAQLVPQTISLRSAWPDGVARHSVIPNVPFFPQEDYQCGPASLATLLTFSGVNAKPDDLVPQVYLPSRHGSLQLEMFSAPRRWGRVPYALAPRYQDLLREVAAGNPVLVLQDVGPMWTQWHYAVVYGFDYPSGTLYLRSGTKEVQEMPFTAFEREWMKSNYWAMVVTPPDRIPVTATENGWTAATLAIAKTGDDVSALKAYQAALKRWPDNLPAAIGLANQYHARGQFPAAVAVLREAQKRNPQSVIVMNNLAQALSDQGRQEEALAQIDKAAADPHSPFAGDVRSTRAMILGRMGRQTTGSR</sequence>
<dbReference type="InterPro" id="IPR011990">
    <property type="entry name" value="TPR-like_helical_dom_sf"/>
</dbReference>
<evidence type="ECO:0000259" key="2">
    <source>
        <dbReference type="Pfam" id="PF13529"/>
    </source>
</evidence>
<dbReference type="AlphaFoldDB" id="A0A931H379"/>
<feature type="signal peptide" evidence="1">
    <location>
        <begin position="1"/>
        <end position="23"/>
    </location>
</feature>
<dbReference type="Gene3D" id="3.90.70.10">
    <property type="entry name" value="Cysteine proteinases"/>
    <property type="match status" value="1"/>
</dbReference>
<dbReference type="RefSeq" id="WP_196985685.1">
    <property type="nucleotide sequence ID" value="NZ_JADWYS010000001.1"/>
</dbReference>
<keyword evidence="4" id="KW-1185">Reference proteome</keyword>
<gene>
    <name evidence="3" type="ORF">I5803_07150</name>
</gene>
<evidence type="ECO:0000313" key="3">
    <source>
        <dbReference type="EMBL" id="MBG9387789.1"/>
    </source>
</evidence>
<dbReference type="Gene3D" id="1.25.40.10">
    <property type="entry name" value="Tetratricopeptide repeat domain"/>
    <property type="match status" value="1"/>
</dbReference>
<dbReference type="Pfam" id="PF13432">
    <property type="entry name" value="TPR_16"/>
    <property type="match status" value="1"/>
</dbReference>
<dbReference type="EMBL" id="JADWYS010000001">
    <property type="protein sequence ID" value="MBG9387789.1"/>
    <property type="molecule type" value="Genomic_DNA"/>
</dbReference>
<dbReference type="CDD" id="cd02549">
    <property type="entry name" value="Peptidase_C39A"/>
    <property type="match status" value="1"/>
</dbReference>